<dbReference type="RefSeq" id="WP_191716250.1">
    <property type="nucleotide sequence ID" value="NZ_JACSPU010000005.1"/>
</dbReference>
<evidence type="ECO:0000313" key="2">
    <source>
        <dbReference type="Proteomes" id="UP000658980"/>
    </source>
</evidence>
<dbReference type="EMBL" id="JACSPU010000005">
    <property type="protein sequence ID" value="MBD8016082.1"/>
    <property type="molecule type" value="Genomic_DNA"/>
</dbReference>
<accession>A0ABR8WGA4</accession>
<gene>
    <name evidence="1" type="ORF">H9630_14725</name>
</gene>
<protein>
    <submittedName>
        <fullName evidence="1">Uncharacterized protein</fullName>
    </submittedName>
</protein>
<comment type="caution">
    <text evidence="1">The sequence shown here is derived from an EMBL/GenBank/DDBJ whole genome shotgun (WGS) entry which is preliminary data.</text>
</comment>
<dbReference type="Proteomes" id="UP000658980">
    <property type="component" value="Unassembled WGS sequence"/>
</dbReference>
<keyword evidence="2" id="KW-1185">Reference proteome</keyword>
<name>A0ABR8WGA4_9BACL</name>
<evidence type="ECO:0000313" key="1">
    <source>
        <dbReference type="EMBL" id="MBD8016082.1"/>
    </source>
</evidence>
<organism evidence="1 2">
    <name type="scientific">Planococcus wigleyi</name>
    <dbReference type="NCBI Taxonomy" id="2762216"/>
    <lineage>
        <taxon>Bacteria</taxon>
        <taxon>Bacillati</taxon>
        <taxon>Bacillota</taxon>
        <taxon>Bacilli</taxon>
        <taxon>Bacillales</taxon>
        <taxon>Caryophanaceae</taxon>
        <taxon>Planococcus</taxon>
    </lineage>
</organism>
<reference evidence="1 2" key="1">
    <citation type="submission" date="2020-08" db="EMBL/GenBank/DDBJ databases">
        <title>A Genomic Blueprint of the Chicken Gut Microbiome.</title>
        <authorList>
            <person name="Gilroy R."/>
            <person name="Ravi A."/>
            <person name="Getino M."/>
            <person name="Pursley I."/>
            <person name="Horton D.L."/>
            <person name="Alikhan N.-F."/>
            <person name="Baker D."/>
            <person name="Gharbi K."/>
            <person name="Hall N."/>
            <person name="Watson M."/>
            <person name="Adriaenssens E.M."/>
            <person name="Foster-Nyarko E."/>
            <person name="Jarju S."/>
            <person name="Secka A."/>
            <person name="Antonio M."/>
            <person name="Oren A."/>
            <person name="Chaudhuri R."/>
            <person name="La Ragione R.M."/>
            <person name="Hildebrand F."/>
            <person name="Pallen M.J."/>
        </authorList>
    </citation>
    <scope>NUCLEOTIDE SEQUENCE [LARGE SCALE GENOMIC DNA]</scope>
    <source>
        <strain evidence="1 2">Sa1BUA13</strain>
    </source>
</reference>
<sequence>MKKTIYIHDISSIKHNHFSFKDVQGIIRDNPFVLKKAPDGSHYHFDEEELVAMSQYEKDLAPHDDSSKLSRKEYIEEMKKEFYHQIRSGNMDDLLTRLYKLKEGDIELKWGGPVDHVFKV</sequence>
<proteinExistence type="predicted"/>